<feature type="binding site" description="axial binding residue" evidence="9">
    <location>
        <position position="52"/>
    </location>
    <ligand>
        <name>heme b</name>
        <dbReference type="ChEBI" id="CHEBI:60344"/>
        <note>ligand shared between dimeric partners</note>
    </ligand>
    <ligandPart>
        <name>Fe</name>
        <dbReference type="ChEBI" id="CHEBI:18248"/>
    </ligandPart>
</feature>
<dbReference type="EC" id="1.16.3.1" evidence="8"/>
<evidence type="ECO:0000313" key="11">
    <source>
        <dbReference type="EMBL" id="TKB46303.1"/>
    </source>
</evidence>
<comment type="cofactor">
    <cofactor evidence="1">
        <name>heme b</name>
        <dbReference type="ChEBI" id="CHEBI:60344"/>
    </cofactor>
</comment>
<dbReference type="SUPFAM" id="SSF47240">
    <property type="entry name" value="Ferritin-like"/>
    <property type="match status" value="1"/>
</dbReference>
<comment type="similarity">
    <text evidence="2 8">Belongs to the bacterioferritin family.</text>
</comment>
<evidence type="ECO:0000256" key="7">
    <source>
        <dbReference type="ARBA" id="ARBA00036243"/>
    </source>
</evidence>
<name>A0A4U1B757_9GAMM</name>
<feature type="binding site" evidence="9">
    <location>
        <position position="94"/>
    </location>
    <ligand>
        <name>Fe cation</name>
        <dbReference type="ChEBI" id="CHEBI:24875"/>
        <label>2</label>
    </ligand>
</feature>
<dbReference type="Pfam" id="PF00210">
    <property type="entry name" value="Ferritin"/>
    <property type="match status" value="1"/>
</dbReference>
<dbReference type="CDD" id="cd00907">
    <property type="entry name" value="Bacterioferritin"/>
    <property type="match status" value="1"/>
</dbReference>
<dbReference type="GO" id="GO:0006879">
    <property type="term" value="P:intracellular iron ion homeostasis"/>
    <property type="evidence" value="ECO:0007669"/>
    <property type="project" value="UniProtKB-KW"/>
</dbReference>
<gene>
    <name evidence="11" type="primary">bfr</name>
    <name evidence="11" type="ORF">E8M12_04420</name>
</gene>
<evidence type="ECO:0000256" key="9">
    <source>
        <dbReference type="PIRSR" id="PIRSR002560-1"/>
    </source>
</evidence>
<comment type="caution">
    <text evidence="11">The sequence shown here is derived from an EMBL/GenBank/DDBJ whole genome shotgun (WGS) entry which is preliminary data.</text>
</comment>
<dbReference type="PANTHER" id="PTHR30295">
    <property type="entry name" value="BACTERIOFERRITIN"/>
    <property type="match status" value="1"/>
</dbReference>
<comment type="function">
    <text evidence="8">Iron-storage protein, whose ferroxidase center binds Fe(2+), oxidizes it using dioxygen to Fe(3+), and participates in the subsequent Fe(3+) oxide mineral core formation within the central cavity of the BFR protein shell.</text>
</comment>
<dbReference type="PRINTS" id="PR00601">
    <property type="entry name" value="BACFERRITIN"/>
</dbReference>
<dbReference type="AlphaFoldDB" id="A0A4U1B757"/>
<dbReference type="GO" id="GO:0005829">
    <property type="term" value="C:cytosol"/>
    <property type="evidence" value="ECO:0007669"/>
    <property type="project" value="TreeGrafter"/>
</dbReference>
<accession>A0A4U1B757</accession>
<keyword evidence="4" id="KW-0349">Heme</keyword>
<dbReference type="InterPro" id="IPR012347">
    <property type="entry name" value="Ferritin-like"/>
</dbReference>
<sequence>MKTSKELIQQLNNVLANELIAINQYFLHARMHKNWGFKGLNKADYKRSIRVMKNADDIIERILFLEGLPNLQHLGRLRIGEHCEEMIAANLSFEMDSLQTLKATIAFCEQHQDYVSRDMLEEILEYQEEQIDWLEAQQYLIDHAGLKNYLQQMMEEE</sequence>
<dbReference type="PANTHER" id="PTHR30295:SF0">
    <property type="entry name" value="BACTERIOFERRITIN"/>
    <property type="match status" value="1"/>
</dbReference>
<protein>
    <recommendedName>
        <fullName evidence="8">Bacterioferritin</fullName>
        <ecNumber evidence="8">1.16.3.1</ecNumber>
    </recommendedName>
</protein>
<dbReference type="InterPro" id="IPR009040">
    <property type="entry name" value="Ferritin-like_diiron"/>
</dbReference>
<dbReference type="InterPro" id="IPR009078">
    <property type="entry name" value="Ferritin-like_SF"/>
</dbReference>
<dbReference type="GO" id="GO:0006826">
    <property type="term" value="P:iron ion transport"/>
    <property type="evidence" value="ECO:0007669"/>
    <property type="project" value="InterPro"/>
</dbReference>
<dbReference type="PROSITE" id="PS50905">
    <property type="entry name" value="FERRITIN_LIKE"/>
    <property type="match status" value="1"/>
</dbReference>
<evidence type="ECO:0000256" key="4">
    <source>
        <dbReference type="ARBA" id="ARBA00022617"/>
    </source>
</evidence>
<dbReference type="NCBIfam" id="TIGR00754">
    <property type="entry name" value="bfr"/>
    <property type="match status" value="1"/>
</dbReference>
<dbReference type="GO" id="GO:0020037">
    <property type="term" value="F:heme binding"/>
    <property type="evidence" value="ECO:0007669"/>
    <property type="project" value="TreeGrafter"/>
</dbReference>
<comment type="catalytic activity">
    <reaction evidence="7">
        <text>Fe(2+)(in) = Fe(2+)(out)</text>
        <dbReference type="Rhea" id="RHEA:28486"/>
        <dbReference type="ChEBI" id="CHEBI:29033"/>
    </reaction>
</comment>
<dbReference type="Gene3D" id="1.20.1260.10">
    <property type="match status" value="1"/>
</dbReference>
<dbReference type="GO" id="GO:0008199">
    <property type="term" value="F:ferric iron binding"/>
    <property type="evidence" value="ECO:0007669"/>
    <property type="project" value="InterPro"/>
</dbReference>
<reference evidence="11 12" key="1">
    <citation type="submission" date="2019-04" db="EMBL/GenBank/DDBJ databases">
        <title>Thalassotalea guangxiensis sp. nov., isolated from sediment of the coastal wetland.</title>
        <authorList>
            <person name="Zheng S."/>
            <person name="Zhang D."/>
        </authorList>
    </citation>
    <scope>NUCLEOTIDE SEQUENCE [LARGE SCALE GENOMIC DNA]</scope>
    <source>
        <strain evidence="11 12">ZS-4</strain>
    </source>
</reference>
<dbReference type="EMBL" id="SWDB01000009">
    <property type="protein sequence ID" value="TKB46303.1"/>
    <property type="molecule type" value="Genomic_DNA"/>
</dbReference>
<evidence type="ECO:0000259" key="10">
    <source>
        <dbReference type="PROSITE" id="PS50905"/>
    </source>
</evidence>
<feature type="binding site" evidence="9">
    <location>
        <position position="18"/>
    </location>
    <ligand>
        <name>Fe cation</name>
        <dbReference type="ChEBI" id="CHEBI:24875"/>
        <label>1</label>
    </ligand>
</feature>
<comment type="catalytic activity">
    <reaction evidence="8">
        <text>4 Fe(2+) + O2 + 4 H(+) = 4 Fe(3+) + 2 H2O</text>
        <dbReference type="Rhea" id="RHEA:11148"/>
        <dbReference type="ChEBI" id="CHEBI:15377"/>
        <dbReference type="ChEBI" id="CHEBI:15378"/>
        <dbReference type="ChEBI" id="CHEBI:15379"/>
        <dbReference type="ChEBI" id="CHEBI:29033"/>
        <dbReference type="ChEBI" id="CHEBI:29034"/>
        <dbReference type="EC" id="1.16.3.1"/>
    </reaction>
</comment>
<dbReference type="InterPro" id="IPR002024">
    <property type="entry name" value="Bacterioferritin"/>
</dbReference>
<evidence type="ECO:0000256" key="8">
    <source>
        <dbReference type="PIRNR" id="PIRNR002560"/>
    </source>
</evidence>
<dbReference type="RefSeq" id="WP_136734879.1">
    <property type="nucleotide sequence ID" value="NZ_SWDB01000009.1"/>
</dbReference>
<dbReference type="InterPro" id="IPR008331">
    <property type="entry name" value="Ferritin_DPS_dom"/>
</dbReference>
<keyword evidence="6 8" id="KW-0408">Iron</keyword>
<evidence type="ECO:0000256" key="2">
    <source>
        <dbReference type="ARBA" id="ARBA00008093"/>
    </source>
</evidence>
<evidence type="ECO:0000256" key="5">
    <source>
        <dbReference type="ARBA" id="ARBA00022723"/>
    </source>
</evidence>
<feature type="domain" description="Ferritin-like diiron" evidence="10">
    <location>
        <begin position="1"/>
        <end position="145"/>
    </location>
</feature>
<dbReference type="PIRSF" id="PIRSF002560">
    <property type="entry name" value="Bacterioferritin"/>
    <property type="match status" value="1"/>
</dbReference>
<dbReference type="OrthoDB" id="9800505at2"/>
<evidence type="ECO:0000313" key="12">
    <source>
        <dbReference type="Proteomes" id="UP000307999"/>
    </source>
</evidence>
<dbReference type="Proteomes" id="UP000307999">
    <property type="component" value="Unassembled WGS sequence"/>
</dbReference>
<evidence type="ECO:0000256" key="3">
    <source>
        <dbReference type="ARBA" id="ARBA00022434"/>
    </source>
</evidence>
<proteinExistence type="inferred from homology"/>
<evidence type="ECO:0000256" key="6">
    <source>
        <dbReference type="ARBA" id="ARBA00023004"/>
    </source>
</evidence>
<keyword evidence="5 8" id="KW-0479">Metal-binding</keyword>
<keyword evidence="12" id="KW-1185">Reference proteome</keyword>
<evidence type="ECO:0000256" key="1">
    <source>
        <dbReference type="ARBA" id="ARBA00001970"/>
    </source>
</evidence>
<dbReference type="GO" id="GO:0004322">
    <property type="term" value="F:ferroxidase activity"/>
    <property type="evidence" value="ECO:0007669"/>
    <property type="project" value="UniProtKB-EC"/>
</dbReference>
<organism evidence="11 12">
    <name type="scientific">Thalassotalea mangrovi</name>
    <dbReference type="NCBI Taxonomy" id="2572245"/>
    <lineage>
        <taxon>Bacteria</taxon>
        <taxon>Pseudomonadati</taxon>
        <taxon>Pseudomonadota</taxon>
        <taxon>Gammaproteobacteria</taxon>
        <taxon>Alteromonadales</taxon>
        <taxon>Colwelliaceae</taxon>
        <taxon>Thalassotalea</taxon>
    </lineage>
</organism>
<keyword evidence="3 8" id="KW-0409">Iron storage</keyword>